<gene>
    <name evidence="2 3" type="primary">mtnA</name>
    <name evidence="3" type="ORF">EVJ48_05315</name>
</gene>
<comment type="caution">
    <text evidence="3">The sequence shown here is derived from an EMBL/GenBank/DDBJ whole genome shotgun (WGS) entry which is preliminary data.</text>
</comment>
<dbReference type="Proteomes" id="UP000322454">
    <property type="component" value="Unassembled WGS sequence"/>
</dbReference>
<dbReference type="Gene3D" id="1.20.120.420">
    <property type="entry name" value="translation initiation factor eif-2b, domain 1"/>
    <property type="match status" value="1"/>
</dbReference>
<dbReference type="GO" id="GO:0019509">
    <property type="term" value="P:L-methionine salvage from methylthioadenosine"/>
    <property type="evidence" value="ECO:0007669"/>
    <property type="project" value="UniProtKB-UniRule"/>
</dbReference>
<evidence type="ECO:0000313" key="4">
    <source>
        <dbReference type="Proteomes" id="UP000322454"/>
    </source>
</evidence>
<dbReference type="NCBIfam" id="NF004326">
    <property type="entry name" value="PRK05720.1"/>
    <property type="match status" value="1"/>
</dbReference>
<dbReference type="PANTHER" id="PTHR43475:SF1">
    <property type="entry name" value="METHYLTHIORIBOSE-1-PHOSPHATE ISOMERASE"/>
    <property type="match status" value="1"/>
</dbReference>
<organism evidence="3 4">
    <name type="scientific">Candidatus Acidulodesulfobacterium acidiphilum</name>
    <dbReference type="NCBI Taxonomy" id="2597224"/>
    <lineage>
        <taxon>Bacteria</taxon>
        <taxon>Deltaproteobacteria</taxon>
        <taxon>Candidatus Acidulodesulfobacterales</taxon>
        <taxon>Candidatus Acidulodesulfobacterium</taxon>
    </lineage>
</organism>
<dbReference type="Pfam" id="PF01008">
    <property type="entry name" value="IF-2B"/>
    <property type="match status" value="1"/>
</dbReference>
<dbReference type="PANTHER" id="PTHR43475">
    <property type="entry name" value="METHYLTHIORIBOSE-1-PHOSPHATE ISOMERASE"/>
    <property type="match status" value="1"/>
</dbReference>
<feature type="site" description="Transition state stabilizer" evidence="2">
    <location>
        <position position="166"/>
    </location>
</feature>
<proteinExistence type="inferred from homology"/>
<name>A0A520XD46_9DELT</name>
<comment type="pathway">
    <text evidence="2">Amino-acid biosynthesis; L-methionine biosynthesis via salvage pathway; L-methionine from S-methyl-5-thio-alpha-D-ribose 1-phosphate: step 1/6.</text>
</comment>
<dbReference type="InterPro" id="IPR011559">
    <property type="entry name" value="Initiation_fac_2B_a/b/d"/>
</dbReference>
<dbReference type="NCBIfam" id="TIGR00524">
    <property type="entry name" value="eIF-2B_rel"/>
    <property type="match status" value="1"/>
</dbReference>
<dbReference type="InterPro" id="IPR027363">
    <property type="entry name" value="M1Pi_N"/>
</dbReference>
<dbReference type="Gene3D" id="3.40.50.10470">
    <property type="entry name" value="Translation initiation factor eif-2b, domain 2"/>
    <property type="match status" value="1"/>
</dbReference>
<dbReference type="EC" id="5.3.1.23" evidence="2"/>
<keyword evidence="2" id="KW-0028">Amino-acid biosynthesis</keyword>
<feature type="binding site" evidence="2">
    <location>
        <begin position="256"/>
        <end position="257"/>
    </location>
    <ligand>
        <name>substrate</name>
    </ligand>
</feature>
<evidence type="ECO:0000256" key="2">
    <source>
        <dbReference type="HAMAP-Rule" id="MF_01678"/>
    </source>
</evidence>
<reference evidence="3 4" key="1">
    <citation type="submission" date="2019-01" db="EMBL/GenBank/DDBJ databases">
        <title>Insights into ecological role of a new deltaproteobacterial order Candidatus Sinidesulfobacterales (Sva0485) by metagenomics and metatranscriptomics.</title>
        <authorList>
            <person name="Tan S."/>
            <person name="Liu J."/>
            <person name="Fang Y."/>
            <person name="Hedlund B."/>
            <person name="Lian Z.-H."/>
            <person name="Huang L.-Y."/>
            <person name="Li J.-T."/>
            <person name="Huang L.-N."/>
            <person name="Li W.-J."/>
            <person name="Jiang H.-C."/>
            <person name="Dong H.-L."/>
            <person name="Shu W.-S."/>
        </authorList>
    </citation>
    <scope>NUCLEOTIDE SEQUENCE [LARGE SCALE GENOMIC DNA]</scope>
    <source>
        <strain evidence="3">AP4</strain>
    </source>
</reference>
<dbReference type="InterPro" id="IPR000649">
    <property type="entry name" value="IF-2B-related"/>
</dbReference>
<feature type="binding site" evidence="2">
    <location>
        <begin position="47"/>
        <end position="49"/>
    </location>
    <ligand>
        <name>substrate</name>
    </ligand>
</feature>
<dbReference type="FunFam" id="1.20.120.420:FF:000003">
    <property type="entry name" value="Methylthioribose-1-phosphate isomerase"/>
    <property type="match status" value="1"/>
</dbReference>
<comment type="catalytic activity">
    <reaction evidence="2">
        <text>5-(methylsulfanyl)-alpha-D-ribose 1-phosphate = 5-(methylsulfanyl)-D-ribulose 1-phosphate</text>
        <dbReference type="Rhea" id="RHEA:19989"/>
        <dbReference type="ChEBI" id="CHEBI:58533"/>
        <dbReference type="ChEBI" id="CHEBI:58548"/>
        <dbReference type="EC" id="5.3.1.23"/>
    </reaction>
</comment>
<feature type="binding site" evidence="2">
    <location>
        <position position="94"/>
    </location>
    <ligand>
        <name>substrate</name>
    </ligand>
</feature>
<sequence length="355" mass="39267">MAFYTLRLRNDDIVEMIDQRKLPLEVTYVELKTYKEVYDAIKDMIVRGAPAIGVSAAFGLYLGAKSLLESTEVKDYESFKKKFFDIADFMFSARPTAVNLGWAVDRIKKLVLDEEHNNSNSDLKTLVDRIRKESVKIYDEDIEINKNMGKYGAALLKDGYNVLTHCNAGALATAGYGTALGVIRAAVSENKKISVISDETRPFLQGARLTTWELMEDGIPVTLIADNSAGLLMRKGRVNAVIVGADRIASNGDVANKIGTYQVAVLAKENNIPFYVAAPLSTIDINIKSGDEIPIEERDVNEVVSVFGKRIAPENVKAANYAFDVTPNKYVSAIITEKGVLYPDYKKSIADVFRK</sequence>
<dbReference type="GO" id="GO:0046523">
    <property type="term" value="F:S-methyl-5-thioribose-1-phosphate isomerase activity"/>
    <property type="evidence" value="ECO:0007669"/>
    <property type="project" value="UniProtKB-UniRule"/>
</dbReference>
<dbReference type="InterPro" id="IPR037171">
    <property type="entry name" value="NagB/RpiA_transferase-like"/>
</dbReference>
<dbReference type="InterPro" id="IPR005251">
    <property type="entry name" value="IF-M1Pi"/>
</dbReference>
<evidence type="ECO:0000313" key="3">
    <source>
        <dbReference type="EMBL" id="RZV39134.1"/>
    </source>
</evidence>
<dbReference type="NCBIfam" id="TIGR00512">
    <property type="entry name" value="salvage_mtnA"/>
    <property type="match status" value="1"/>
</dbReference>
<comment type="similarity">
    <text evidence="2">Belongs to the EIF-2B alpha/beta/delta subunits family. MtnA subfamily.</text>
</comment>
<dbReference type="AlphaFoldDB" id="A0A520XD46"/>
<dbReference type="HAMAP" id="MF_01678">
    <property type="entry name" value="Salvage_MtnA"/>
    <property type="match status" value="1"/>
</dbReference>
<dbReference type="EMBL" id="SHMQ01000012">
    <property type="protein sequence ID" value="RZV39134.1"/>
    <property type="molecule type" value="Genomic_DNA"/>
</dbReference>
<keyword evidence="1 2" id="KW-0413">Isomerase</keyword>
<dbReference type="FunFam" id="3.40.50.10470:FF:000006">
    <property type="entry name" value="Methylthioribose-1-phosphate isomerase"/>
    <property type="match status" value="1"/>
</dbReference>
<feature type="binding site" evidence="2">
    <location>
        <position position="205"/>
    </location>
    <ligand>
        <name>substrate</name>
    </ligand>
</feature>
<dbReference type="SUPFAM" id="SSF100950">
    <property type="entry name" value="NagB/RpiA/CoA transferase-like"/>
    <property type="match status" value="1"/>
</dbReference>
<dbReference type="UniPathway" id="UPA00904">
    <property type="reaction ID" value="UER00874"/>
</dbReference>
<keyword evidence="2" id="KW-0486">Methionine biosynthesis</keyword>
<evidence type="ECO:0000256" key="1">
    <source>
        <dbReference type="ARBA" id="ARBA00023235"/>
    </source>
</evidence>
<dbReference type="InterPro" id="IPR042529">
    <property type="entry name" value="IF_2B-like_C"/>
</dbReference>
<accession>A0A520XD46</accession>
<protein>
    <recommendedName>
        <fullName evidence="2">Methylthioribose-1-phosphate isomerase</fullName>
        <shortName evidence="2">M1Pi</shortName>
        <shortName evidence="2">MTR-1-P isomerase</shortName>
        <ecNumber evidence="2">5.3.1.23</ecNumber>
    </recommendedName>
    <alternativeName>
        <fullName evidence="2">S-methyl-5-thioribose-1-phosphate isomerase</fullName>
    </alternativeName>
</protein>
<feature type="active site" description="Proton donor" evidence="2">
    <location>
        <position position="246"/>
    </location>
</feature>
<comment type="function">
    <text evidence="2">Catalyzes the interconversion of methylthioribose-1-phosphate (MTR-1-P) into methylthioribulose-1-phosphate (MTRu-1-P).</text>
</comment>